<evidence type="ECO:0000256" key="5">
    <source>
        <dbReference type="ARBA" id="ARBA00023316"/>
    </source>
</evidence>
<reference evidence="6" key="1">
    <citation type="submission" date="2021-03" db="EMBL/GenBank/DDBJ databases">
        <title>Streptomyces poriferae sp. nov., a novel marine sponge-derived Actinobacteria species with anti-MRSA activity.</title>
        <authorList>
            <person name="Sandoval-Powers M."/>
            <person name="Kralova S."/>
            <person name="Nguyen G.-S."/>
            <person name="Fawwal D."/>
            <person name="Degnes K."/>
            <person name="Klinkenberg G."/>
            <person name="Sletta H."/>
            <person name="Wentzel A."/>
            <person name="Liles M.R."/>
        </authorList>
    </citation>
    <scope>NUCLEOTIDE SEQUENCE</scope>
    <source>
        <strain evidence="6">DSM 41794</strain>
    </source>
</reference>
<dbReference type="InterPro" id="IPR005490">
    <property type="entry name" value="LD_TPept_cat_dom"/>
</dbReference>
<proteinExistence type="predicted"/>
<comment type="caution">
    <text evidence="6">The sequence shown here is derived from an EMBL/GenBank/DDBJ whole genome shotgun (WGS) entry which is preliminary data.</text>
</comment>
<evidence type="ECO:0000256" key="1">
    <source>
        <dbReference type="ARBA" id="ARBA00004752"/>
    </source>
</evidence>
<dbReference type="GO" id="GO:0016740">
    <property type="term" value="F:transferase activity"/>
    <property type="evidence" value="ECO:0007669"/>
    <property type="project" value="UniProtKB-KW"/>
</dbReference>
<keyword evidence="7" id="KW-1185">Reference proteome</keyword>
<keyword evidence="2" id="KW-0808">Transferase</keyword>
<keyword evidence="3" id="KW-0133">Cell shape</keyword>
<evidence type="ECO:0000256" key="3">
    <source>
        <dbReference type="ARBA" id="ARBA00022960"/>
    </source>
</evidence>
<organism evidence="6 7">
    <name type="scientific">Streptomyces beijiangensis</name>
    <dbReference type="NCBI Taxonomy" id="163361"/>
    <lineage>
        <taxon>Bacteria</taxon>
        <taxon>Bacillati</taxon>
        <taxon>Actinomycetota</taxon>
        <taxon>Actinomycetes</taxon>
        <taxon>Kitasatosporales</taxon>
        <taxon>Streptomycetaceae</taxon>
        <taxon>Streptomyces</taxon>
    </lineage>
</organism>
<evidence type="ECO:0000256" key="4">
    <source>
        <dbReference type="ARBA" id="ARBA00022984"/>
    </source>
</evidence>
<dbReference type="GO" id="GO:0009252">
    <property type="term" value="P:peptidoglycan biosynthetic process"/>
    <property type="evidence" value="ECO:0007669"/>
    <property type="project" value="UniProtKB-KW"/>
</dbReference>
<evidence type="ECO:0000313" key="7">
    <source>
        <dbReference type="Proteomes" id="UP000664167"/>
    </source>
</evidence>
<keyword evidence="4" id="KW-0573">Peptidoglycan synthesis</keyword>
<evidence type="ECO:0000313" key="6">
    <source>
        <dbReference type="EMBL" id="MBO0518508.1"/>
    </source>
</evidence>
<feature type="non-terminal residue" evidence="6">
    <location>
        <position position="70"/>
    </location>
</feature>
<gene>
    <name evidence="6" type="ORF">J0695_43435</name>
</gene>
<feature type="non-terminal residue" evidence="6">
    <location>
        <position position="1"/>
    </location>
</feature>
<sequence length="70" mass="7019">SGTFIHGNYWSDPSIFGSENTSHGCIGLQDVQGGGDSSAPGAWFYSNSLLGDLVVVKNSAGGGDVAADNG</sequence>
<keyword evidence="5" id="KW-0961">Cell wall biogenesis/degradation</keyword>
<dbReference type="EMBL" id="JAFLRJ010001738">
    <property type="protein sequence ID" value="MBO0518508.1"/>
    <property type="molecule type" value="Genomic_DNA"/>
</dbReference>
<dbReference type="Proteomes" id="UP000664167">
    <property type="component" value="Unassembled WGS sequence"/>
</dbReference>
<protein>
    <submittedName>
        <fullName evidence="6">L,D-transpeptidase</fullName>
    </submittedName>
</protein>
<dbReference type="GO" id="GO:0071555">
    <property type="term" value="P:cell wall organization"/>
    <property type="evidence" value="ECO:0007669"/>
    <property type="project" value="UniProtKB-KW"/>
</dbReference>
<dbReference type="AlphaFoldDB" id="A0A939JLF1"/>
<dbReference type="Gene3D" id="2.40.440.10">
    <property type="entry name" value="L,D-transpeptidase catalytic domain-like"/>
    <property type="match status" value="1"/>
</dbReference>
<dbReference type="SUPFAM" id="SSF141523">
    <property type="entry name" value="L,D-transpeptidase catalytic domain-like"/>
    <property type="match status" value="1"/>
</dbReference>
<evidence type="ECO:0000256" key="2">
    <source>
        <dbReference type="ARBA" id="ARBA00022679"/>
    </source>
</evidence>
<dbReference type="InterPro" id="IPR038063">
    <property type="entry name" value="Transpep_catalytic_dom"/>
</dbReference>
<name>A0A939JLF1_9ACTN</name>
<comment type="pathway">
    <text evidence="1">Cell wall biogenesis; peptidoglycan biosynthesis.</text>
</comment>
<dbReference type="GO" id="GO:0008360">
    <property type="term" value="P:regulation of cell shape"/>
    <property type="evidence" value="ECO:0007669"/>
    <property type="project" value="UniProtKB-KW"/>
</dbReference>
<accession>A0A939JLF1</accession>
<dbReference type="CDD" id="cd16913">
    <property type="entry name" value="YkuD_like"/>
    <property type="match status" value="1"/>
</dbReference>